<keyword evidence="3" id="KW-1185">Reference proteome</keyword>
<name>A0ABP7HU19_9ACTN</name>
<sequence>MLSAMAHTSTEAPDARTISRYGLIIAAVGIGVQLVLGVYYLAMAHSPQPHDLPVGVVGSAQQQAQVTDRLEQGGDFKVEAYDGAAGLVQAIKQRDAYGGVVFKGRVPTLYVASAAGPSVANLFRRSFTEAYEQELGKQVKQIVAAGSPVPAATAARLAAPPAVKDVVPLPADDSAGSSLGFVIQALCLGGSIASLALGRLGRLTQRSPKRGAGHASLLVVYALGSGAVALVAMAVFGVGDDAHHLTLFGGLALISLAVTASTAACVALFGPVGSLVGGLYFTVGLVISGSSIVPEMLPTLGKAIGQLLPPGAGATVARDATYFPDASTAGPFVVLGLYSVIGLAVILVTNTAANRSRYTWWLRRHAASGVPAASPSPPPER</sequence>
<keyword evidence="1" id="KW-1133">Transmembrane helix</keyword>
<keyword evidence="1" id="KW-0472">Membrane</keyword>
<evidence type="ECO:0000256" key="1">
    <source>
        <dbReference type="SAM" id="Phobius"/>
    </source>
</evidence>
<feature type="transmembrane region" description="Helical" evidence="1">
    <location>
        <begin position="245"/>
        <end position="268"/>
    </location>
</feature>
<dbReference type="EMBL" id="BAABAH010000001">
    <property type="protein sequence ID" value="GAA3802703.1"/>
    <property type="molecule type" value="Genomic_DNA"/>
</dbReference>
<evidence type="ECO:0000313" key="3">
    <source>
        <dbReference type="Proteomes" id="UP001501821"/>
    </source>
</evidence>
<feature type="transmembrane region" description="Helical" evidence="1">
    <location>
        <begin position="21"/>
        <end position="42"/>
    </location>
</feature>
<dbReference type="Proteomes" id="UP001501821">
    <property type="component" value="Unassembled WGS sequence"/>
</dbReference>
<organism evidence="2 3">
    <name type="scientific">Nocardioides panacisoli</name>
    <dbReference type="NCBI Taxonomy" id="627624"/>
    <lineage>
        <taxon>Bacteria</taxon>
        <taxon>Bacillati</taxon>
        <taxon>Actinomycetota</taxon>
        <taxon>Actinomycetes</taxon>
        <taxon>Propionibacteriales</taxon>
        <taxon>Nocardioidaceae</taxon>
        <taxon>Nocardioides</taxon>
    </lineage>
</organism>
<proteinExistence type="predicted"/>
<reference evidence="3" key="1">
    <citation type="journal article" date="2019" name="Int. J. Syst. Evol. Microbiol.">
        <title>The Global Catalogue of Microorganisms (GCM) 10K type strain sequencing project: providing services to taxonomists for standard genome sequencing and annotation.</title>
        <authorList>
            <consortium name="The Broad Institute Genomics Platform"/>
            <consortium name="The Broad Institute Genome Sequencing Center for Infectious Disease"/>
            <person name="Wu L."/>
            <person name="Ma J."/>
        </authorList>
    </citation>
    <scope>NUCLEOTIDE SEQUENCE [LARGE SCALE GENOMIC DNA]</scope>
    <source>
        <strain evidence="3">JCM 16953</strain>
    </source>
</reference>
<evidence type="ECO:0008006" key="4">
    <source>
        <dbReference type="Google" id="ProtNLM"/>
    </source>
</evidence>
<feature type="transmembrane region" description="Helical" evidence="1">
    <location>
        <begin position="218"/>
        <end position="239"/>
    </location>
</feature>
<evidence type="ECO:0000313" key="2">
    <source>
        <dbReference type="EMBL" id="GAA3802703.1"/>
    </source>
</evidence>
<feature type="transmembrane region" description="Helical" evidence="1">
    <location>
        <begin position="332"/>
        <end position="353"/>
    </location>
</feature>
<protein>
    <recommendedName>
        <fullName evidence="4">ABC transporter permease</fullName>
    </recommendedName>
</protein>
<accession>A0ABP7HU19</accession>
<feature type="transmembrane region" description="Helical" evidence="1">
    <location>
        <begin position="275"/>
        <end position="293"/>
    </location>
</feature>
<gene>
    <name evidence="2" type="ORF">GCM10022242_02120</name>
</gene>
<comment type="caution">
    <text evidence="2">The sequence shown here is derived from an EMBL/GenBank/DDBJ whole genome shotgun (WGS) entry which is preliminary data.</text>
</comment>
<feature type="transmembrane region" description="Helical" evidence="1">
    <location>
        <begin position="178"/>
        <end position="197"/>
    </location>
</feature>
<keyword evidence="1" id="KW-0812">Transmembrane</keyword>